<keyword evidence="1" id="KW-0472">Membrane</keyword>
<gene>
    <name evidence="2" type="ORF">JK363_34680</name>
</gene>
<protein>
    <recommendedName>
        <fullName evidence="4">DUF2335 domain-containing protein</fullName>
    </recommendedName>
</protein>
<keyword evidence="3" id="KW-1185">Reference proteome</keyword>
<proteinExistence type="predicted"/>
<evidence type="ECO:0000256" key="1">
    <source>
        <dbReference type="SAM" id="Phobius"/>
    </source>
</evidence>
<organism evidence="2 3">
    <name type="scientific">Streptomyces coffeae</name>
    <dbReference type="NCBI Taxonomy" id="621382"/>
    <lineage>
        <taxon>Bacteria</taxon>
        <taxon>Bacillati</taxon>
        <taxon>Actinomycetota</taxon>
        <taxon>Actinomycetes</taxon>
        <taxon>Kitasatosporales</taxon>
        <taxon>Streptomycetaceae</taxon>
        <taxon>Streptomyces</taxon>
    </lineage>
</organism>
<comment type="caution">
    <text evidence="2">The sequence shown here is derived from an EMBL/GenBank/DDBJ whole genome shotgun (WGS) entry which is preliminary data.</text>
</comment>
<accession>A0ABS1NNP3</accession>
<dbReference type="EMBL" id="JAERRF010000032">
    <property type="protein sequence ID" value="MBL1101708.1"/>
    <property type="molecule type" value="Genomic_DNA"/>
</dbReference>
<reference evidence="2 3" key="1">
    <citation type="submission" date="2021-01" db="EMBL/GenBank/DDBJ databases">
        <title>WGS of actinomycetes isolated from Thailand.</title>
        <authorList>
            <person name="Thawai C."/>
        </authorList>
    </citation>
    <scope>NUCLEOTIDE SEQUENCE [LARGE SCALE GENOMIC DNA]</scope>
    <source>
        <strain evidence="2 3">CA1R205</strain>
    </source>
</reference>
<keyword evidence="1" id="KW-1133">Transmembrane helix</keyword>
<dbReference type="RefSeq" id="WP_201881443.1">
    <property type="nucleotide sequence ID" value="NZ_JAERRF010000032.1"/>
</dbReference>
<name>A0ABS1NNP3_9ACTN</name>
<sequence>MTDQASQQPDSLEIALQWAELPPEHLKIALQALEPELARQHQLRLLRAQLEAQEAKERRSHLLYLGGLVGGFFIVVAMLTGAVIVGTKGLPWLSAMLAGPSVLSLAGLFVLRRTESDSARHVAAAHGAALDTASQPGAGSNSGLV</sequence>
<feature type="transmembrane region" description="Helical" evidence="1">
    <location>
        <begin position="62"/>
        <end position="86"/>
    </location>
</feature>
<feature type="transmembrane region" description="Helical" evidence="1">
    <location>
        <begin position="92"/>
        <end position="111"/>
    </location>
</feature>
<keyword evidence="1" id="KW-0812">Transmembrane</keyword>
<evidence type="ECO:0000313" key="2">
    <source>
        <dbReference type="EMBL" id="MBL1101708.1"/>
    </source>
</evidence>
<evidence type="ECO:0008006" key="4">
    <source>
        <dbReference type="Google" id="ProtNLM"/>
    </source>
</evidence>
<evidence type="ECO:0000313" key="3">
    <source>
        <dbReference type="Proteomes" id="UP000634229"/>
    </source>
</evidence>
<dbReference type="Proteomes" id="UP000634229">
    <property type="component" value="Unassembled WGS sequence"/>
</dbReference>